<dbReference type="AlphaFoldDB" id="A0A1B8ANG3"/>
<proteinExistence type="predicted"/>
<keyword evidence="3" id="KW-1185">Reference proteome</keyword>
<feature type="compositionally biased region" description="Polar residues" evidence="1">
    <location>
        <begin position="328"/>
        <end position="348"/>
    </location>
</feature>
<feature type="compositionally biased region" description="Low complexity" evidence="1">
    <location>
        <begin position="365"/>
        <end position="385"/>
    </location>
</feature>
<sequence>MSTGSANNTRCECDHPCMQKKLKLANPLKASYHFLAWILDHDQVPNDIRRSLELVRTCDSDLQHLIGIRNDCLPLLKRRPKVLQRVHTIIESAQNGLQEVCEIVERCRPENDRGSRTTFSKRMAWVLVESSEFRSQEPIVSRHHAAVLAELNFLRQIALMAPISEPEEPEEKRGVLEEATVFDNVALLGDLLGDITSEFNFSPTGIPDYSAESNSIVPSEKQPTIIVLNANTESLTNSKMPSLQVSASLQRKSSSQTLHIEHACDSLPEVLPVNMTSATPSRSLTTSSKYDTKDLAGLSLLLGDPLDFKNSPTPSSVSQREGMKRPATVSTPSQASVYDPTRNQSVYSEPNPRLPYNPKDSASDLSQASLNSYESSSLSSNISTPLHRRPPALSVLSYTTQAPGQHCQSCSNHYPGQFVWTKSSSTTISVASPYFYDNNPQLTQPIAELDTYPYHMVPIADSPLHHNQSSDQTMAVQVNVTPVELPAEERQHAKPNLRRQTMRLGSSRHGRTLSELGSSLHQQEQKRH</sequence>
<evidence type="ECO:0000313" key="3">
    <source>
        <dbReference type="Proteomes" id="UP000091967"/>
    </source>
</evidence>
<dbReference type="Proteomes" id="UP000091967">
    <property type="component" value="Unassembled WGS sequence"/>
</dbReference>
<name>A0A1B8ANG3_FUSPO</name>
<feature type="compositionally biased region" description="Polar residues" evidence="1">
    <location>
        <begin position="310"/>
        <end position="319"/>
    </location>
</feature>
<reference evidence="2 3" key="1">
    <citation type="submission" date="2016-06" db="EMBL/GenBank/DDBJ databases">
        <title>Living apart together: crosstalk between the core and supernumerary genomes in a fungal plant pathogen.</title>
        <authorList>
            <person name="Vanheule A."/>
            <person name="Audenaert K."/>
            <person name="Warris S."/>
            <person name="Van De Geest H."/>
            <person name="Schijlen E."/>
            <person name="Hofte M."/>
            <person name="De Saeger S."/>
            <person name="Haesaert G."/>
            <person name="Waalwijk C."/>
            <person name="Van Der Lee T."/>
        </authorList>
    </citation>
    <scope>NUCLEOTIDE SEQUENCE [LARGE SCALE GENOMIC DNA]</scope>
    <source>
        <strain evidence="2 3">2516</strain>
    </source>
</reference>
<accession>A0A1B8ANG3</accession>
<dbReference type="OMA" id="HEYSWIP"/>
<evidence type="ECO:0000313" key="2">
    <source>
        <dbReference type="EMBL" id="OBS22103.1"/>
    </source>
</evidence>
<organism evidence="2 3">
    <name type="scientific">Fusarium poae</name>
    <dbReference type="NCBI Taxonomy" id="36050"/>
    <lineage>
        <taxon>Eukaryota</taxon>
        <taxon>Fungi</taxon>
        <taxon>Dikarya</taxon>
        <taxon>Ascomycota</taxon>
        <taxon>Pezizomycotina</taxon>
        <taxon>Sordariomycetes</taxon>
        <taxon>Hypocreomycetidae</taxon>
        <taxon>Hypocreales</taxon>
        <taxon>Nectriaceae</taxon>
        <taxon>Fusarium</taxon>
    </lineage>
</organism>
<feature type="region of interest" description="Disordered" evidence="1">
    <location>
        <begin position="486"/>
        <end position="528"/>
    </location>
</feature>
<evidence type="ECO:0000256" key="1">
    <source>
        <dbReference type="SAM" id="MobiDB-lite"/>
    </source>
</evidence>
<gene>
    <name evidence="2" type="ORF">FPOA_08440</name>
</gene>
<feature type="compositionally biased region" description="Basic residues" evidence="1">
    <location>
        <begin position="493"/>
        <end position="511"/>
    </location>
</feature>
<protein>
    <submittedName>
        <fullName evidence="2">Uncharacterized protein</fullName>
    </submittedName>
</protein>
<dbReference type="EMBL" id="LYXU01000003">
    <property type="protein sequence ID" value="OBS22103.1"/>
    <property type="molecule type" value="Genomic_DNA"/>
</dbReference>
<feature type="region of interest" description="Disordered" evidence="1">
    <location>
        <begin position="302"/>
        <end position="385"/>
    </location>
</feature>
<comment type="caution">
    <text evidence="2">The sequence shown here is derived from an EMBL/GenBank/DDBJ whole genome shotgun (WGS) entry which is preliminary data.</text>
</comment>